<feature type="transmembrane region" description="Helical" evidence="4">
    <location>
        <begin position="816"/>
        <end position="836"/>
    </location>
</feature>
<sequence precursor="true">MRTWLSVVLWIGLVGSACANAAEVAIAISSPQTYVGKSVTLQIAVDGNLKSEPEIPDVDGLLIEPAGQSSSRRQMIGSDGRVRLHNSLVLQYSVTPQREGEFVIPPIKIHTEGSRTITKAVRLGATKSETGDLMYVAIRGGKDRVFVGQSVDLTLQIWVRPYQNEDYGVELSEGQTWGLISRRTRWGQFGDVLQDLAKQRRRPGHGREVYRKDADGLDRKYWLYEISATVYPTHTGRIDADDIRIEMDYPTKIGRQRDPFEDFFGDSGSPLGGSMFGGMIPTDSLFRSRSGLAVTETRPIAAEAVVDPIDVVAIPQDGRPASYRGAVGRYTIDVEASPRDANVGDPITLTINVRGTGPLDLVRAPDLASQSQLVDGFKVADDDLAGYVDGNQKTFQTTIRARREGPQQIPPIEFSYFDPDAEKFVTVASDPISVDIQPGDLLKLDSIVADRKAAPIADATEPFRWDSFAGTTVSDRGFSADELMFQRGNHQPLGMRSMLWLGLAPMLWVLAWGFASRRWLFGWRSSKRRFHQAIDSAQTANEVAAALAVYLAGRLKLDGDHGLDDRVVGTLRRDGQSELAIRTERVMSMGRSEGAVIADPTGDAGLQSMKDEARKIAAAVSTKTGSRPLRTGQLRTTAVLGVVFAGSHLFSSAAAAQDQSSLLSDQQQIAIAREAVDLYQQAIQDPGTSDSMQQFELAAERYKSLAEGGLVNDRLYFNWGLAAQKSGRVGEAIAAYRKALRINPENVRYHDHLAQAESDAGVDHNPTVSAWFAWANDRLLRVVRPAAMRVIGLVGWWVCWVALAASVLIRTPVRRACRIVAVIAVLVAAPAAVSYWSRVLPLARDGSAVIVHSPLQIHEGDGKEFPVQDELIDRNGELVRVVEQRKGWVKIRRRQGSEGWVPDSQLTVI</sequence>
<dbReference type="PROSITE" id="PS51257">
    <property type="entry name" value="PROKAR_LIPOPROTEIN"/>
    <property type="match status" value="1"/>
</dbReference>
<dbReference type="SUPFAM" id="SSF48452">
    <property type="entry name" value="TPR-like"/>
    <property type="match status" value="1"/>
</dbReference>
<feature type="chain" id="PRO_5021724214" evidence="5">
    <location>
        <begin position="22"/>
        <end position="909"/>
    </location>
</feature>
<keyword evidence="1" id="KW-0677">Repeat</keyword>
<dbReference type="Gene3D" id="1.25.40.10">
    <property type="entry name" value="Tetratricopeptide repeat domain"/>
    <property type="match status" value="1"/>
</dbReference>
<evidence type="ECO:0000256" key="2">
    <source>
        <dbReference type="ARBA" id="ARBA00022803"/>
    </source>
</evidence>
<dbReference type="PANTHER" id="PTHR40940:SF2">
    <property type="entry name" value="BATD"/>
    <property type="match status" value="1"/>
</dbReference>
<reference evidence="6 7" key="1">
    <citation type="submission" date="2019-02" db="EMBL/GenBank/DDBJ databases">
        <title>Deep-cultivation of Planctomycetes and their phenomic and genomic characterization uncovers novel biology.</title>
        <authorList>
            <person name="Wiegand S."/>
            <person name="Jogler M."/>
            <person name="Boedeker C."/>
            <person name="Pinto D."/>
            <person name="Vollmers J."/>
            <person name="Rivas-Marin E."/>
            <person name="Kohn T."/>
            <person name="Peeters S.H."/>
            <person name="Heuer A."/>
            <person name="Rast P."/>
            <person name="Oberbeckmann S."/>
            <person name="Bunk B."/>
            <person name="Jeske O."/>
            <person name="Meyerdierks A."/>
            <person name="Storesund J.E."/>
            <person name="Kallscheuer N."/>
            <person name="Luecker S."/>
            <person name="Lage O.M."/>
            <person name="Pohl T."/>
            <person name="Merkel B.J."/>
            <person name="Hornburger P."/>
            <person name="Mueller R.-W."/>
            <person name="Bruemmer F."/>
            <person name="Labrenz M."/>
            <person name="Spormann A.M."/>
            <person name="Op den Camp H."/>
            <person name="Overmann J."/>
            <person name="Amann R."/>
            <person name="Jetten M.S.M."/>
            <person name="Mascher T."/>
            <person name="Medema M.H."/>
            <person name="Devos D.P."/>
            <person name="Kaster A.-K."/>
            <person name="Ovreas L."/>
            <person name="Rohde M."/>
            <person name="Galperin M.Y."/>
            <person name="Jogler C."/>
        </authorList>
    </citation>
    <scope>NUCLEOTIDE SEQUENCE [LARGE SCALE GENOMIC DNA]</scope>
    <source>
        <strain evidence="6 7">K22_7</strain>
    </source>
</reference>
<feature type="repeat" description="TPR" evidence="3">
    <location>
        <begin position="713"/>
        <end position="746"/>
    </location>
</feature>
<protein>
    <submittedName>
        <fullName evidence="6">Tetratricopeptide repeat protein</fullName>
    </submittedName>
</protein>
<evidence type="ECO:0000313" key="6">
    <source>
        <dbReference type="EMBL" id="QDT04103.1"/>
    </source>
</evidence>
<dbReference type="InterPro" id="IPR025738">
    <property type="entry name" value="BatD"/>
</dbReference>
<dbReference type="KEGG" id="rlc:K227x_24910"/>
<feature type="transmembrane region" description="Helical" evidence="4">
    <location>
        <begin position="786"/>
        <end position="809"/>
    </location>
</feature>
<feature type="signal peptide" evidence="5">
    <location>
        <begin position="1"/>
        <end position="21"/>
    </location>
</feature>
<evidence type="ECO:0000256" key="1">
    <source>
        <dbReference type="ARBA" id="ARBA00022737"/>
    </source>
</evidence>
<dbReference type="InterPro" id="IPR010466">
    <property type="entry name" value="DUF1058"/>
</dbReference>
<dbReference type="RefSeq" id="WP_145169638.1">
    <property type="nucleotide sequence ID" value="NZ_CP036525.1"/>
</dbReference>
<dbReference type="SMART" id="SM00028">
    <property type="entry name" value="TPR"/>
    <property type="match status" value="1"/>
</dbReference>
<keyword evidence="5" id="KW-0732">Signal</keyword>
<keyword evidence="4" id="KW-0472">Membrane</keyword>
<keyword evidence="7" id="KW-1185">Reference proteome</keyword>
<dbReference type="PROSITE" id="PS50005">
    <property type="entry name" value="TPR"/>
    <property type="match status" value="1"/>
</dbReference>
<gene>
    <name evidence="6" type="ORF">K227x_24910</name>
</gene>
<dbReference type="AlphaFoldDB" id="A0A517NAE2"/>
<evidence type="ECO:0000256" key="5">
    <source>
        <dbReference type="SAM" id="SignalP"/>
    </source>
</evidence>
<dbReference type="PANTHER" id="PTHR40940">
    <property type="entry name" value="PROTEIN BATD-RELATED"/>
    <property type="match status" value="1"/>
</dbReference>
<keyword evidence="2 3" id="KW-0802">TPR repeat</keyword>
<feature type="transmembrane region" description="Helical" evidence="4">
    <location>
        <begin position="498"/>
        <end position="520"/>
    </location>
</feature>
<evidence type="ECO:0000256" key="4">
    <source>
        <dbReference type="SAM" id="Phobius"/>
    </source>
</evidence>
<accession>A0A517NAE2</accession>
<dbReference type="InterPro" id="IPR011990">
    <property type="entry name" value="TPR-like_helical_dom_sf"/>
</dbReference>
<dbReference type="InterPro" id="IPR019734">
    <property type="entry name" value="TPR_rpt"/>
</dbReference>
<organism evidence="6 7">
    <name type="scientific">Rubripirellula lacrimiformis</name>
    <dbReference type="NCBI Taxonomy" id="1930273"/>
    <lineage>
        <taxon>Bacteria</taxon>
        <taxon>Pseudomonadati</taxon>
        <taxon>Planctomycetota</taxon>
        <taxon>Planctomycetia</taxon>
        <taxon>Pirellulales</taxon>
        <taxon>Pirellulaceae</taxon>
        <taxon>Rubripirellula</taxon>
    </lineage>
</organism>
<keyword evidence="4" id="KW-1133">Transmembrane helix</keyword>
<dbReference type="Proteomes" id="UP000318538">
    <property type="component" value="Chromosome"/>
</dbReference>
<dbReference type="Gene3D" id="2.30.30.40">
    <property type="entry name" value="SH3 Domains"/>
    <property type="match status" value="1"/>
</dbReference>
<dbReference type="Pfam" id="PF07719">
    <property type="entry name" value="TPR_2"/>
    <property type="match status" value="1"/>
</dbReference>
<name>A0A517NAE2_9BACT</name>
<keyword evidence="4" id="KW-0812">Transmembrane</keyword>
<dbReference type="EMBL" id="CP036525">
    <property type="protein sequence ID" value="QDT04103.1"/>
    <property type="molecule type" value="Genomic_DNA"/>
</dbReference>
<proteinExistence type="predicted"/>
<dbReference type="InterPro" id="IPR013105">
    <property type="entry name" value="TPR_2"/>
</dbReference>
<dbReference type="Pfam" id="PF13584">
    <property type="entry name" value="BatD"/>
    <property type="match status" value="2"/>
</dbReference>
<dbReference type="Pfam" id="PF06347">
    <property type="entry name" value="SH3_4"/>
    <property type="match status" value="1"/>
</dbReference>
<evidence type="ECO:0000313" key="7">
    <source>
        <dbReference type="Proteomes" id="UP000318538"/>
    </source>
</evidence>
<dbReference type="OrthoDB" id="226310at2"/>
<evidence type="ECO:0000256" key="3">
    <source>
        <dbReference type="PROSITE-ProRule" id="PRU00339"/>
    </source>
</evidence>